<keyword evidence="5" id="KW-1185">Reference proteome</keyword>
<dbReference type="SUPFAM" id="SSF48452">
    <property type="entry name" value="TPR-like"/>
    <property type="match status" value="1"/>
</dbReference>
<dbReference type="InterPro" id="IPR050498">
    <property type="entry name" value="Ycf3"/>
</dbReference>
<organism evidence="4 5">
    <name type="scientific">Segatella cerevisiae</name>
    <dbReference type="NCBI Taxonomy" id="2053716"/>
    <lineage>
        <taxon>Bacteria</taxon>
        <taxon>Pseudomonadati</taxon>
        <taxon>Bacteroidota</taxon>
        <taxon>Bacteroidia</taxon>
        <taxon>Bacteroidales</taxon>
        <taxon>Prevotellaceae</taxon>
        <taxon>Segatella</taxon>
    </lineage>
</organism>
<keyword evidence="2" id="KW-0802">TPR repeat</keyword>
<gene>
    <name evidence="4" type="ORF">NG821_10520</name>
</gene>
<reference evidence="4 5" key="1">
    <citation type="submission" date="2022-06" db="EMBL/GenBank/DDBJ databases">
        <title>A taxonomic note on the genus Prevotella: Description of four novel genera and emended description of the genera Hallella and Xylanibacter.</title>
        <authorList>
            <person name="Hitch T.C.A."/>
        </authorList>
    </citation>
    <scope>NUCLEOTIDE SEQUENCE [LARGE SCALE GENOMIC DNA]</scope>
    <source>
        <strain evidence="4 5">DSM 100619</strain>
    </source>
</reference>
<comment type="caution">
    <text evidence="4">The sequence shown here is derived from an EMBL/GenBank/DDBJ whole genome shotgun (WGS) entry which is preliminary data.</text>
</comment>
<protein>
    <recommendedName>
        <fullName evidence="6">Tetratricopeptide repeat protein</fullName>
    </recommendedName>
</protein>
<dbReference type="Gene3D" id="1.25.40.10">
    <property type="entry name" value="Tetratricopeptide repeat domain"/>
    <property type="match status" value="2"/>
</dbReference>
<dbReference type="InterPro" id="IPR019734">
    <property type="entry name" value="TPR_rpt"/>
</dbReference>
<dbReference type="PANTHER" id="PTHR44858">
    <property type="entry name" value="TETRATRICOPEPTIDE REPEAT PROTEIN 6"/>
    <property type="match status" value="1"/>
</dbReference>
<name>A0ABT1C191_9BACT</name>
<dbReference type="EMBL" id="JAMXLY010000045">
    <property type="protein sequence ID" value="MCO6026268.1"/>
    <property type="molecule type" value="Genomic_DNA"/>
</dbReference>
<dbReference type="PANTHER" id="PTHR44858:SF1">
    <property type="entry name" value="UDP-N-ACETYLGLUCOSAMINE--PEPTIDE N-ACETYLGLUCOSAMINYLTRANSFERASE SPINDLY-RELATED"/>
    <property type="match status" value="1"/>
</dbReference>
<evidence type="ECO:0000256" key="3">
    <source>
        <dbReference type="SAM" id="SignalP"/>
    </source>
</evidence>
<feature type="signal peptide" evidence="3">
    <location>
        <begin position="1"/>
        <end position="20"/>
    </location>
</feature>
<dbReference type="SMART" id="SM00028">
    <property type="entry name" value="TPR"/>
    <property type="match status" value="4"/>
</dbReference>
<keyword evidence="3" id="KW-0732">Signal</keyword>
<evidence type="ECO:0000313" key="4">
    <source>
        <dbReference type="EMBL" id="MCO6026268.1"/>
    </source>
</evidence>
<feature type="chain" id="PRO_5046939526" description="Tetratricopeptide repeat protein" evidence="3">
    <location>
        <begin position="21"/>
        <end position="229"/>
    </location>
</feature>
<accession>A0ABT1C191</accession>
<dbReference type="InterPro" id="IPR011990">
    <property type="entry name" value="TPR-like_helical_dom_sf"/>
</dbReference>
<keyword evidence="1" id="KW-0677">Repeat</keyword>
<evidence type="ECO:0000256" key="2">
    <source>
        <dbReference type="ARBA" id="ARBA00022803"/>
    </source>
</evidence>
<dbReference type="Proteomes" id="UP001204015">
    <property type="component" value="Unassembled WGS sequence"/>
</dbReference>
<dbReference type="RefSeq" id="WP_252761623.1">
    <property type="nucleotide sequence ID" value="NZ_JAMXLY010000045.1"/>
</dbReference>
<evidence type="ECO:0008006" key="6">
    <source>
        <dbReference type="Google" id="ProtNLM"/>
    </source>
</evidence>
<proteinExistence type="predicted"/>
<evidence type="ECO:0000313" key="5">
    <source>
        <dbReference type="Proteomes" id="UP001204015"/>
    </source>
</evidence>
<evidence type="ECO:0000256" key="1">
    <source>
        <dbReference type="ARBA" id="ARBA00022737"/>
    </source>
</evidence>
<sequence>MHKVFMICMLGVLFGQPIMAQSNQTLRDSLANATDILAYHPDSVDLRLKKVAWNIKLEQWQYAKDDLDKVLHLQPTNVAGLFYRAFVNQKLNRYNFARLDYQNLLAIVPGNFEAELGLALLNQKDMHYTESYDEINNLVDQYPDSAVAYAARAGIEDERQMKEVAEYDYSKAFQLDSANIDYLLNRANLRMDLKRFDDAEADLNLAVKLGYPRGALIGYYRKLRDMKKK</sequence>